<dbReference type="Gene3D" id="3.40.50.300">
    <property type="entry name" value="P-loop containing nucleotide triphosphate hydrolases"/>
    <property type="match status" value="1"/>
</dbReference>
<dbReference type="GO" id="GO:0005524">
    <property type="term" value="F:ATP binding"/>
    <property type="evidence" value="ECO:0007669"/>
    <property type="project" value="UniProtKB-UniRule"/>
</dbReference>
<accession>A0A426QHK9</accession>
<evidence type="ECO:0000256" key="4">
    <source>
        <dbReference type="HAMAP-Rule" id="MF_00636"/>
    </source>
</evidence>
<dbReference type="EMBL" id="QZMU01000001">
    <property type="protein sequence ID" value="RRQ21234.1"/>
    <property type="molecule type" value="Genomic_DNA"/>
</dbReference>
<proteinExistence type="inferred from homology"/>
<keyword evidence="2 4" id="KW-0067">ATP-binding</keyword>
<dbReference type="InterPro" id="IPR053930">
    <property type="entry name" value="RapZ-like_N"/>
</dbReference>
<dbReference type="SUPFAM" id="SSF52540">
    <property type="entry name" value="P-loop containing nucleoside triphosphate hydrolases"/>
    <property type="match status" value="1"/>
</dbReference>
<dbReference type="NCBIfam" id="NF003828">
    <property type="entry name" value="PRK05416.1"/>
    <property type="match status" value="1"/>
</dbReference>
<dbReference type="Pfam" id="PF03668">
    <property type="entry name" value="RapZ-like_N"/>
    <property type="match status" value="1"/>
</dbReference>
<dbReference type="Pfam" id="PF22740">
    <property type="entry name" value="PapZ_C"/>
    <property type="match status" value="1"/>
</dbReference>
<dbReference type="InterPro" id="IPR027417">
    <property type="entry name" value="P-loop_NTPase"/>
</dbReference>
<reference evidence="7 8" key="1">
    <citation type="journal article" date="2010" name="Int. J. Syst. Evol. Microbiol.">
        <title>Thiohalobacter thiocyanaticus gen. nov., sp. nov., a moderately halophilic, sulfur-oxidizing gammaproteobacterium from hypersaline lakes, that utilizes thiocyanate.</title>
        <authorList>
            <person name="Sorokin D.Y."/>
            <person name="Kovaleva O.L."/>
            <person name="Tourova T.P."/>
            <person name="Muyzer G."/>
        </authorList>
    </citation>
    <scope>NUCLEOTIDE SEQUENCE [LARGE SCALE GENOMIC DNA]</scope>
    <source>
        <strain evidence="7 8">Hrh1</strain>
    </source>
</reference>
<evidence type="ECO:0000313" key="8">
    <source>
        <dbReference type="Proteomes" id="UP000287798"/>
    </source>
</evidence>
<protein>
    <submittedName>
        <fullName evidence="7">RNase adapter RapZ</fullName>
    </submittedName>
</protein>
<evidence type="ECO:0000313" key="7">
    <source>
        <dbReference type="EMBL" id="RRQ21234.1"/>
    </source>
</evidence>
<dbReference type="PANTHER" id="PTHR30448:SF0">
    <property type="entry name" value="RNASE ADAPTER PROTEIN RAPZ"/>
    <property type="match status" value="1"/>
</dbReference>
<keyword evidence="3 4" id="KW-0342">GTP-binding</keyword>
<comment type="caution">
    <text evidence="7">The sequence shown here is derived from an EMBL/GenBank/DDBJ whole genome shotgun (WGS) entry which is preliminary data.</text>
</comment>
<dbReference type="AlphaFoldDB" id="A0A426QHK9"/>
<name>A0A426QHK9_9GAMM</name>
<evidence type="ECO:0000259" key="6">
    <source>
        <dbReference type="Pfam" id="PF22740"/>
    </source>
</evidence>
<dbReference type="Proteomes" id="UP000287798">
    <property type="component" value="Unassembled WGS sequence"/>
</dbReference>
<dbReference type="GO" id="GO:0005525">
    <property type="term" value="F:GTP binding"/>
    <property type="evidence" value="ECO:0007669"/>
    <property type="project" value="UniProtKB-UniRule"/>
</dbReference>
<dbReference type="InterPro" id="IPR053931">
    <property type="entry name" value="RapZ_C"/>
</dbReference>
<sequence length="282" mass="31860">MKLIIVSGLSGSGKSVALNTLEDLGYYCVDNLPVALLEPLARELTTARQDRAAVGIDARNHRQDLSRFRDILAGLEAQDIQTQIVFLQASDETLLKRFSETRRKHPLTGGDTTLADAIRSERNLLEPISASATLHIDTTHTNLHQLRDLVQERLADSRPDRLSLLFKSFGYKHGLPDDADFVFDVRCLPNPHWIQGLRPLTGRDQAVIAYLEEQSPVDAMFRELCRFLDDWLPAFEKGSRRYLTVALGCTGGQHRSVYMAERLGKHFADRYPSVLVRHRELS</sequence>
<feature type="binding site" evidence="4">
    <location>
        <begin position="57"/>
        <end position="60"/>
    </location>
    <ligand>
        <name>GTP</name>
        <dbReference type="ChEBI" id="CHEBI:37565"/>
    </ligand>
</feature>
<evidence type="ECO:0000259" key="5">
    <source>
        <dbReference type="Pfam" id="PF03668"/>
    </source>
</evidence>
<keyword evidence="1 4" id="KW-0547">Nucleotide-binding</keyword>
<evidence type="ECO:0000256" key="2">
    <source>
        <dbReference type="ARBA" id="ARBA00022840"/>
    </source>
</evidence>
<organism evidence="7 8">
    <name type="scientific">Thiohalobacter thiocyanaticus</name>
    <dbReference type="NCBI Taxonomy" id="585455"/>
    <lineage>
        <taxon>Bacteria</taxon>
        <taxon>Pseudomonadati</taxon>
        <taxon>Pseudomonadota</taxon>
        <taxon>Gammaproteobacteria</taxon>
        <taxon>Thiohalobacterales</taxon>
        <taxon>Thiohalobacteraceae</taxon>
        <taxon>Thiohalobacter</taxon>
    </lineage>
</organism>
<dbReference type="InterPro" id="IPR005337">
    <property type="entry name" value="RapZ-like"/>
</dbReference>
<feature type="domain" description="RapZ-like N-terminal" evidence="5">
    <location>
        <begin position="1"/>
        <end position="155"/>
    </location>
</feature>
<evidence type="ECO:0000256" key="1">
    <source>
        <dbReference type="ARBA" id="ARBA00022741"/>
    </source>
</evidence>
<keyword evidence="8" id="KW-1185">Reference proteome</keyword>
<dbReference type="RefSeq" id="WP_125180448.1">
    <property type="nucleotide sequence ID" value="NZ_QZMU01000001.1"/>
</dbReference>
<evidence type="ECO:0000256" key="3">
    <source>
        <dbReference type="ARBA" id="ARBA00023134"/>
    </source>
</evidence>
<dbReference type="HAMAP" id="MF_00636">
    <property type="entry name" value="RapZ_like"/>
    <property type="match status" value="1"/>
</dbReference>
<feature type="binding site" evidence="4">
    <location>
        <begin position="8"/>
        <end position="15"/>
    </location>
    <ligand>
        <name>ATP</name>
        <dbReference type="ChEBI" id="CHEBI:30616"/>
    </ligand>
</feature>
<dbReference type="PANTHER" id="PTHR30448">
    <property type="entry name" value="RNASE ADAPTER PROTEIN RAPZ"/>
    <property type="match status" value="1"/>
</dbReference>
<dbReference type="OrthoDB" id="9784461at2"/>
<gene>
    <name evidence="7" type="primary">rapZ</name>
    <name evidence="7" type="ORF">D6C00_04210</name>
</gene>
<dbReference type="PIRSF" id="PIRSF005052">
    <property type="entry name" value="P-loopkin"/>
    <property type="match status" value="1"/>
</dbReference>
<feature type="domain" description="RapZ C-terminal" evidence="6">
    <location>
        <begin position="163"/>
        <end position="281"/>
    </location>
</feature>